<reference evidence="9" key="1">
    <citation type="submission" date="2020-10" db="EMBL/GenBank/DDBJ databases">
        <authorList>
            <person name="Gilroy R."/>
        </authorList>
    </citation>
    <scope>NUCLEOTIDE SEQUENCE</scope>
    <source>
        <strain evidence="9">4920</strain>
    </source>
</reference>
<dbReference type="PANTHER" id="PTHR43095">
    <property type="entry name" value="SUGAR KINASE"/>
    <property type="match status" value="1"/>
</dbReference>
<dbReference type="GO" id="GO:0019301">
    <property type="term" value="P:rhamnose catabolic process"/>
    <property type="evidence" value="ECO:0007669"/>
    <property type="project" value="InterPro"/>
</dbReference>
<keyword evidence="3" id="KW-0547">Nucleotide-binding</keyword>
<protein>
    <submittedName>
        <fullName evidence="9">Rhamnulokinase</fullName>
    </submittedName>
</protein>
<evidence type="ECO:0000256" key="6">
    <source>
        <dbReference type="ARBA" id="ARBA00023308"/>
    </source>
</evidence>
<reference evidence="9" key="2">
    <citation type="journal article" date="2021" name="PeerJ">
        <title>Extensive microbial diversity within the chicken gut microbiome revealed by metagenomics and culture.</title>
        <authorList>
            <person name="Gilroy R."/>
            <person name="Ravi A."/>
            <person name="Getino M."/>
            <person name="Pursley I."/>
            <person name="Horton D.L."/>
            <person name="Alikhan N.F."/>
            <person name="Baker D."/>
            <person name="Gharbi K."/>
            <person name="Hall N."/>
            <person name="Watson M."/>
            <person name="Adriaenssens E.M."/>
            <person name="Foster-Nyarko E."/>
            <person name="Jarju S."/>
            <person name="Secka A."/>
            <person name="Antonio M."/>
            <person name="Oren A."/>
            <person name="Chaudhuri R.R."/>
            <person name="La Ragione R."/>
            <person name="Hildebrand F."/>
            <person name="Pallen M.J."/>
        </authorList>
    </citation>
    <scope>NUCLEOTIDE SEQUENCE</scope>
    <source>
        <strain evidence="9">4920</strain>
    </source>
</reference>
<gene>
    <name evidence="9" type="ORF">IAC74_06375</name>
</gene>
<keyword evidence="5" id="KW-0067">ATP-binding</keyword>
<dbReference type="InterPro" id="IPR018485">
    <property type="entry name" value="FGGY_C"/>
</dbReference>
<keyword evidence="2" id="KW-0808">Transferase</keyword>
<dbReference type="InterPro" id="IPR018484">
    <property type="entry name" value="FGGY_N"/>
</dbReference>
<dbReference type="GO" id="GO:0008993">
    <property type="term" value="F:rhamnulokinase activity"/>
    <property type="evidence" value="ECO:0007669"/>
    <property type="project" value="InterPro"/>
</dbReference>
<evidence type="ECO:0000256" key="1">
    <source>
        <dbReference type="ARBA" id="ARBA00009156"/>
    </source>
</evidence>
<dbReference type="Pfam" id="PF00370">
    <property type="entry name" value="FGGY_N"/>
    <property type="match status" value="1"/>
</dbReference>
<comment type="similarity">
    <text evidence="1">Belongs to the FGGY kinase family.</text>
</comment>
<dbReference type="InterPro" id="IPR050406">
    <property type="entry name" value="FGGY_Carb_Kinase"/>
</dbReference>
<dbReference type="Proteomes" id="UP000886743">
    <property type="component" value="Unassembled WGS sequence"/>
</dbReference>
<feature type="domain" description="Carbohydrate kinase FGGY C-terminal" evidence="8">
    <location>
        <begin position="250"/>
        <end position="441"/>
    </location>
</feature>
<comment type="caution">
    <text evidence="9">The sequence shown here is derived from an EMBL/GenBank/DDBJ whole genome shotgun (WGS) entry which is preliminary data.</text>
</comment>
<evidence type="ECO:0000259" key="8">
    <source>
        <dbReference type="Pfam" id="PF02782"/>
    </source>
</evidence>
<organism evidence="9 10">
    <name type="scientific">Candidatus Aphodoplasma excrementigallinarum</name>
    <dbReference type="NCBI Taxonomy" id="2840673"/>
    <lineage>
        <taxon>Bacteria</taxon>
        <taxon>Bacillati</taxon>
        <taxon>Bacillota</taxon>
        <taxon>Clostridia</taxon>
        <taxon>Eubacteriales</taxon>
        <taxon>Candidatus Aphodoplasma</taxon>
    </lineage>
</organism>
<evidence type="ECO:0000313" key="10">
    <source>
        <dbReference type="Proteomes" id="UP000886743"/>
    </source>
</evidence>
<evidence type="ECO:0000256" key="5">
    <source>
        <dbReference type="ARBA" id="ARBA00022840"/>
    </source>
</evidence>
<keyword evidence="6" id="KW-0684">Rhamnose metabolism</keyword>
<dbReference type="CDD" id="cd07771">
    <property type="entry name" value="ASKHA_NBD_FGGY_RhaB-like"/>
    <property type="match status" value="1"/>
</dbReference>
<dbReference type="InterPro" id="IPR043129">
    <property type="entry name" value="ATPase_NBD"/>
</dbReference>
<dbReference type="Pfam" id="PF02782">
    <property type="entry name" value="FGGY_C"/>
    <property type="match status" value="1"/>
</dbReference>
<accession>A0A9D1NIC9</accession>
<dbReference type="AlphaFoldDB" id="A0A9D1NIC9"/>
<dbReference type="InterPro" id="IPR013449">
    <property type="entry name" value="Rhamnulokinase"/>
</dbReference>
<evidence type="ECO:0000256" key="4">
    <source>
        <dbReference type="ARBA" id="ARBA00022777"/>
    </source>
</evidence>
<dbReference type="GO" id="GO:0005524">
    <property type="term" value="F:ATP binding"/>
    <property type="evidence" value="ECO:0007669"/>
    <property type="project" value="UniProtKB-KW"/>
</dbReference>
<dbReference type="SUPFAM" id="SSF53067">
    <property type="entry name" value="Actin-like ATPase domain"/>
    <property type="match status" value="2"/>
</dbReference>
<feature type="domain" description="Carbohydrate kinase FGGY N-terminal" evidence="7">
    <location>
        <begin position="5"/>
        <end position="239"/>
    </location>
</feature>
<keyword evidence="4" id="KW-0418">Kinase</keyword>
<name>A0A9D1NIC9_9FIRM</name>
<dbReference type="Gene3D" id="3.30.420.40">
    <property type="match status" value="2"/>
</dbReference>
<evidence type="ECO:0000259" key="7">
    <source>
        <dbReference type="Pfam" id="PF00370"/>
    </source>
</evidence>
<evidence type="ECO:0000256" key="3">
    <source>
        <dbReference type="ARBA" id="ARBA00022741"/>
    </source>
</evidence>
<dbReference type="EMBL" id="DVOF01000187">
    <property type="protein sequence ID" value="HIV03184.1"/>
    <property type="molecule type" value="Genomic_DNA"/>
</dbReference>
<sequence length="486" mass="53831">MGKKVLAFDFGASSGRAVVFELKDGKLLSEEVHRFDNDPVMVRGSFCWDVLRLFHEIKQGILKCKNTGTEISAIGIDTWGVDYGLLDAEGRLLQNPYHYRDTRTDAVSLTEEEKRAVFDSTGIQFTFFNTLFQYMCSAKEPVFSCTETTLFMPDLFNYFLTGEKRTEYTIASTSQMLNAKSRTFDGALLARFGLTNKFAPMIQPGSVAGYLSEELCSELGVPSVPVVAVASHDTASAVVAAPMDAPEKSLYISCGTWLLLGAETDEAIITEQSYGYNYTNEGGVFGKYRFLHNIMGLWIQQESRRALRRSGVEVSYQQMEDEAVLAEPFACIINPNDAAFERPGDMVGRIRAFAERTGQTIPQTVGALNRTIMESLALECAKSVKEIAQMLPEVPDTIHMVGGGIKNDILCRFIANATGMRVVAGPVEATSIGNALMQYVALGEIETLKQARAVVKASYDLREYLPEDAPAWEEAYRRYIDICAMK</sequence>
<evidence type="ECO:0000256" key="2">
    <source>
        <dbReference type="ARBA" id="ARBA00022679"/>
    </source>
</evidence>
<proteinExistence type="inferred from homology"/>
<evidence type="ECO:0000313" key="9">
    <source>
        <dbReference type="EMBL" id="HIV03184.1"/>
    </source>
</evidence>